<dbReference type="InterPro" id="IPR002921">
    <property type="entry name" value="Fungal_lipase-type"/>
</dbReference>
<dbReference type="OrthoDB" id="1714883at2759"/>
<dbReference type="PANTHER" id="PTHR47418">
    <property type="entry name" value="ALPHA/BETA-HYDROLASES SUPERFAMILY PROTEIN"/>
    <property type="match status" value="1"/>
</dbReference>
<dbReference type="GO" id="GO:0006629">
    <property type="term" value="P:lipid metabolic process"/>
    <property type="evidence" value="ECO:0007669"/>
    <property type="project" value="InterPro"/>
</dbReference>
<evidence type="ECO:0000259" key="2">
    <source>
        <dbReference type="Pfam" id="PF01764"/>
    </source>
</evidence>
<dbReference type="InParanoid" id="A0A2R6PP64"/>
<comment type="caution">
    <text evidence="3">The sequence shown here is derived from an EMBL/GenBank/DDBJ whole genome shotgun (WGS) entry which is preliminary data.</text>
</comment>
<reference evidence="4" key="2">
    <citation type="journal article" date="2018" name="BMC Genomics">
        <title>A manually annotated Actinidia chinensis var. chinensis (kiwifruit) genome highlights the challenges associated with draft genomes and gene prediction in plants.</title>
        <authorList>
            <person name="Pilkington S.M."/>
            <person name="Crowhurst R."/>
            <person name="Hilario E."/>
            <person name="Nardozza S."/>
            <person name="Fraser L."/>
            <person name="Peng Y."/>
            <person name="Gunaseelan K."/>
            <person name="Simpson R."/>
            <person name="Tahir J."/>
            <person name="Deroles S.C."/>
            <person name="Templeton K."/>
            <person name="Luo Z."/>
            <person name="Davy M."/>
            <person name="Cheng C."/>
            <person name="McNeilage M."/>
            <person name="Scaglione D."/>
            <person name="Liu Y."/>
            <person name="Zhang Q."/>
            <person name="Datson P."/>
            <person name="De Silva N."/>
            <person name="Gardiner S.E."/>
            <person name="Bassett H."/>
            <person name="Chagne D."/>
            <person name="McCallum J."/>
            <person name="Dzierzon H."/>
            <person name="Deng C."/>
            <person name="Wang Y.Y."/>
            <person name="Barron L."/>
            <person name="Manako K."/>
            <person name="Bowen J."/>
            <person name="Foster T.M."/>
            <person name="Erridge Z.A."/>
            <person name="Tiffin H."/>
            <person name="Waite C.N."/>
            <person name="Davies K.M."/>
            <person name="Grierson E.P."/>
            <person name="Laing W.A."/>
            <person name="Kirk R."/>
            <person name="Chen X."/>
            <person name="Wood M."/>
            <person name="Montefiori M."/>
            <person name="Brummell D.A."/>
            <person name="Schwinn K.E."/>
            <person name="Catanach A."/>
            <person name="Fullerton C."/>
            <person name="Li D."/>
            <person name="Meiyalaghan S."/>
            <person name="Nieuwenhuizen N."/>
            <person name="Read N."/>
            <person name="Prakash R."/>
            <person name="Hunter D."/>
            <person name="Zhang H."/>
            <person name="McKenzie M."/>
            <person name="Knabel M."/>
            <person name="Harris A."/>
            <person name="Allan A.C."/>
            <person name="Gleave A."/>
            <person name="Chen A."/>
            <person name="Janssen B.J."/>
            <person name="Plunkett B."/>
            <person name="Ampomah-Dwamena C."/>
            <person name="Voogd C."/>
            <person name="Leif D."/>
            <person name="Lafferty D."/>
            <person name="Souleyre E.J.F."/>
            <person name="Varkonyi-Gasic E."/>
            <person name="Gambi F."/>
            <person name="Hanley J."/>
            <person name="Yao J.L."/>
            <person name="Cheung J."/>
            <person name="David K.M."/>
            <person name="Warren B."/>
            <person name="Marsh K."/>
            <person name="Snowden K.C."/>
            <person name="Lin-Wang K."/>
            <person name="Brian L."/>
            <person name="Martinez-Sanchez M."/>
            <person name="Wang M."/>
            <person name="Ileperuma N."/>
            <person name="Macnee N."/>
            <person name="Campin R."/>
            <person name="McAtee P."/>
            <person name="Drummond R.S.M."/>
            <person name="Espley R.V."/>
            <person name="Ireland H.S."/>
            <person name="Wu R."/>
            <person name="Atkinson R.G."/>
            <person name="Karunairetnam S."/>
            <person name="Bulley S."/>
            <person name="Chunkath S."/>
            <person name="Hanley Z."/>
            <person name="Storey R."/>
            <person name="Thrimawithana A.H."/>
            <person name="Thomson S."/>
            <person name="David C."/>
            <person name="Testolin R."/>
            <person name="Huang H."/>
            <person name="Hellens R.P."/>
            <person name="Schaffer R.J."/>
        </authorList>
    </citation>
    <scope>NUCLEOTIDE SEQUENCE [LARGE SCALE GENOMIC DNA]</scope>
    <source>
        <strain evidence="4">cv. Red5</strain>
    </source>
</reference>
<dbReference type="Gene3D" id="3.40.50.1820">
    <property type="entry name" value="alpha/beta hydrolase"/>
    <property type="match status" value="1"/>
</dbReference>
<organism evidence="3 4">
    <name type="scientific">Actinidia chinensis var. chinensis</name>
    <name type="common">Chinese soft-hair kiwi</name>
    <dbReference type="NCBI Taxonomy" id="1590841"/>
    <lineage>
        <taxon>Eukaryota</taxon>
        <taxon>Viridiplantae</taxon>
        <taxon>Streptophyta</taxon>
        <taxon>Embryophyta</taxon>
        <taxon>Tracheophyta</taxon>
        <taxon>Spermatophyta</taxon>
        <taxon>Magnoliopsida</taxon>
        <taxon>eudicotyledons</taxon>
        <taxon>Gunneridae</taxon>
        <taxon>Pentapetalae</taxon>
        <taxon>asterids</taxon>
        <taxon>Ericales</taxon>
        <taxon>Actinidiaceae</taxon>
        <taxon>Actinidia</taxon>
    </lineage>
</organism>
<dbReference type="CDD" id="cd00519">
    <property type="entry name" value="Lipase_3"/>
    <property type="match status" value="1"/>
</dbReference>
<dbReference type="Proteomes" id="UP000241394">
    <property type="component" value="Chromosome LG23"/>
</dbReference>
<dbReference type="Pfam" id="PF01764">
    <property type="entry name" value="Lipase_3"/>
    <property type="match status" value="1"/>
</dbReference>
<dbReference type="GO" id="GO:0016787">
    <property type="term" value="F:hydrolase activity"/>
    <property type="evidence" value="ECO:0007669"/>
    <property type="project" value="UniProtKB-KW"/>
</dbReference>
<keyword evidence="1" id="KW-0378">Hydrolase</keyword>
<dbReference type="InterPro" id="IPR029058">
    <property type="entry name" value="AB_hydrolase_fold"/>
</dbReference>
<evidence type="ECO:0000313" key="4">
    <source>
        <dbReference type="Proteomes" id="UP000241394"/>
    </source>
</evidence>
<dbReference type="EMBL" id="NKQK01000023">
    <property type="protein sequence ID" value="PSR94855.1"/>
    <property type="molecule type" value="Genomic_DNA"/>
</dbReference>
<evidence type="ECO:0000313" key="3">
    <source>
        <dbReference type="EMBL" id="PSR94855.1"/>
    </source>
</evidence>
<evidence type="ECO:0000256" key="1">
    <source>
        <dbReference type="ARBA" id="ARBA00022801"/>
    </source>
</evidence>
<sequence>MLQESNVVKFIKDSSVMRPGYYIGIDAHKKPVILGIHGTHTVSDLITDIVSSSHEEVTFEGYSICFGTAESARWFLNHEMGTIKKCLDKHKGFRLRLVGHSLEGATASLLAIMLRKKSSKELGFSPDIVTSIGYATPPCVS</sequence>
<protein>
    <submittedName>
        <fullName evidence="3">Sn1-specific diacylglycerol lipase</fullName>
    </submittedName>
</protein>
<proteinExistence type="predicted"/>
<name>A0A2R6PP64_ACTCC</name>
<dbReference type="SUPFAM" id="SSF53474">
    <property type="entry name" value="alpha/beta-Hydrolases"/>
    <property type="match status" value="1"/>
</dbReference>
<gene>
    <name evidence="3" type="ORF">CEY00_Acc25609</name>
</gene>
<accession>A0A2R6PP64</accession>
<dbReference type="AlphaFoldDB" id="A0A2R6PP64"/>
<dbReference type="Gramene" id="PSR94855">
    <property type="protein sequence ID" value="PSR94855"/>
    <property type="gene ID" value="CEY00_Acc25609"/>
</dbReference>
<reference evidence="3 4" key="1">
    <citation type="submission" date="2017-07" db="EMBL/GenBank/DDBJ databases">
        <title>An improved, manually edited Actinidia chinensis var. chinensis (kiwifruit) genome highlights the challenges associated with draft genomes and gene prediction in plants.</title>
        <authorList>
            <person name="Pilkington S."/>
            <person name="Crowhurst R."/>
            <person name="Hilario E."/>
            <person name="Nardozza S."/>
            <person name="Fraser L."/>
            <person name="Peng Y."/>
            <person name="Gunaseelan K."/>
            <person name="Simpson R."/>
            <person name="Tahir J."/>
            <person name="Deroles S."/>
            <person name="Templeton K."/>
            <person name="Luo Z."/>
            <person name="Davy M."/>
            <person name="Cheng C."/>
            <person name="Mcneilage M."/>
            <person name="Scaglione D."/>
            <person name="Liu Y."/>
            <person name="Zhang Q."/>
            <person name="Datson P."/>
            <person name="De Silva N."/>
            <person name="Gardiner S."/>
            <person name="Bassett H."/>
            <person name="Chagne D."/>
            <person name="Mccallum J."/>
            <person name="Dzierzon H."/>
            <person name="Deng C."/>
            <person name="Wang Y.-Y."/>
            <person name="Barron N."/>
            <person name="Manako K."/>
            <person name="Bowen J."/>
            <person name="Foster T."/>
            <person name="Erridge Z."/>
            <person name="Tiffin H."/>
            <person name="Waite C."/>
            <person name="Davies K."/>
            <person name="Grierson E."/>
            <person name="Laing W."/>
            <person name="Kirk R."/>
            <person name="Chen X."/>
            <person name="Wood M."/>
            <person name="Montefiori M."/>
            <person name="Brummell D."/>
            <person name="Schwinn K."/>
            <person name="Catanach A."/>
            <person name="Fullerton C."/>
            <person name="Li D."/>
            <person name="Meiyalaghan S."/>
            <person name="Nieuwenhuizen N."/>
            <person name="Read N."/>
            <person name="Prakash R."/>
            <person name="Hunter D."/>
            <person name="Zhang H."/>
            <person name="Mckenzie M."/>
            <person name="Knabel M."/>
            <person name="Harris A."/>
            <person name="Allan A."/>
            <person name="Chen A."/>
            <person name="Janssen B."/>
            <person name="Plunkett B."/>
            <person name="Dwamena C."/>
            <person name="Voogd C."/>
            <person name="Leif D."/>
            <person name="Lafferty D."/>
            <person name="Souleyre E."/>
            <person name="Varkonyi-Gasic E."/>
            <person name="Gambi F."/>
            <person name="Hanley J."/>
            <person name="Yao J.-L."/>
            <person name="Cheung J."/>
            <person name="David K."/>
            <person name="Warren B."/>
            <person name="Marsh K."/>
            <person name="Snowden K."/>
            <person name="Lin-Wang K."/>
            <person name="Brian L."/>
            <person name="Martinez-Sanchez M."/>
            <person name="Wang M."/>
            <person name="Ileperuma N."/>
            <person name="Macnee N."/>
            <person name="Campin R."/>
            <person name="Mcatee P."/>
            <person name="Drummond R."/>
            <person name="Espley R."/>
            <person name="Ireland H."/>
            <person name="Wu R."/>
            <person name="Atkinson R."/>
            <person name="Karunairetnam S."/>
            <person name="Bulley S."/>
            <person name="Chunkath S."/>
            <person name="Hanley Z."/>
            <person name="Storey R."/>
            <person name="Thrimawithana A."/>
            <person name="Thomson S."/>
            <person name="David C."/>
            <person name="Testolin R."/>
        </authorList>
    </citation>
    <scope>NUCLEOTIDE SEQUENCE [LARGE SCALE GENOMIC DNA]</scope>
    <source>
        <strain evidence="4">cv. Red5</strain>
        <tissue evidence="3">Young leaf</tissue>
    </source>
</reference>
<feature type="domain" description="Fungal lipase-type" evidence="2">
    <location>
        <begin position="34"/>
        <end position="140"/>
    </location>
</feature>
<keyword evidence="4" id="KW-1185">Reference proteome</keyword>